<evidence type="ECO:0000256" key="4">
    <source>
        <dbReference type="ARBA" id="ARBA00022840"/>
    </source>
</evidence>
<dbReference type="SUPFAM" id="SSF52540">
    <property type="entry name" value="P-loop containing nucleoside triphosphate hydrolases"/>
    <property type="match status" value="1"/>
</dbReference>
<evidence type="ECO:0000256" key="3">
    <source>
        <dbReference type="ARBA" id="ARBA00022806"/>
    </source>
</evidence>
<evidence type="ECO:0000313" key="12">
    <source>
        <dbReference type="Proteomes" id="UP001264980"/>
    </source>
</evidence>
<dbReference type="InterPro" id="IPR001650">
    <property type="entry name" value="Helicase_C-like"/>
</dbReference>
<proteinExistence type="inferred from homology"/>
<feature type="domain" description="DEAD-box RNA helicase Q" evidence="10">
    <location>
        <begin position="1"/>
        <end position="29"/>
    </location>
</feature>
<feature type="short sequence motif" description="Q motif" evidence="6">
    <location>
        <begin position="1"/>
        <end position="29"/>
    </location>
</feature>
<dbReference type="EMBL" id="JAVDTI010000001">
    <property type="protein sequence ID" value="MDR6804098.1"/>
    <property type="molecule type" value="Genomic_DNA"/>
</dbReference>
<dbReference type="EC" id="3.6.4.13" evidence="11"/>
<name>A0ABU1QSQ2_9BACT</name>
<dbReference type="PROSITE" id="PS51192">
    <property type="entry name" value="HELICASE_ATP_BIND_1"/>
    <property type="match status" value="1"/>
</dbReference>
<evidence type="ECO:0000259" key="10">
    <source>
        <dbReference type="PROSITE" id="PS51195"/>
    </source>
</evidence>
<comment type="caution">
    <text evidence="11">The sequence shown here is derived from an EMBL/GenBank/DDBJ whole genome shotgun (WGS) entry which is preliminary data.</text>
</comment>
<dbReference type="Proteomes" id="UP001264980">
    <property type="component" value="Unassembled WGS sequence"/>
</dbReference>
<dbReference type="GO" id="GO:0016787">
    <property type="term" value="F:hydrolase activity"/>
    <property type="evidence" value="ECO:0007669"/>
    <property type="project" value="UniProtKB-KW"/>
</dbReference>
<dbReference type="InterPro" id="IPR027417">
    <property type="entry name" value="P-loop_NTPase"/>
</dbReference>
<sequence>MTFQDLKLIEPIKRALQEEGYTTPTPIQAKAIPVVLENKDLLGCAQTGTGKTAAFAIPMLQLLHENPVGKFEKSRIRALILTPTRELAIQIGESFAAYGRHTRVRHTVIFGGVGQKPQTDALAKGVDVLIATPGRLLDLINQGFIKLNQLEFFVLDEADRMLDMGFVHDVKKVIKLLPNKRQSLFFSATMPPAIVTLAGTILRNPVKVEVTPVSSTADTIRQSVFFVDKSDKNSLLLHILKDESIATALVFTRTKHGADKVVKVLRKAGVTSEAIHGNKSQTARQNALKNFKSQTTRVLVATDIAARGIDVDDLTHVINYEIPNIPETYVHRIGRTGRAGAKGIAMSFCDKEEKPYLKDIHKLIAKNIPVVNDHPYALGR</sequence>
<evidence type="ECO:0000256" key="5">
    <source>
        <dbReference type="ARBA" id="ARBA00038437"/>
    </source>
</evidence>
<comment type="similarity">
    <text evidence="5 7">Belongs to the DEAD box helicase family.</text>
</comment>
<dbReference type="InterPro" id="IPR014014">
    <property type="entry name" value="RNA_helicase_DEAD_Q_motif"/>
</dbReference>
<accession>A0ABU1QSQ2</accession>
<evidence type="ECO:0000259" key="8">
    <source>
        <dbReference type="PROSITE" id="PS51192"/>
    </source>
</evidence>
<dbReference type="InterPro" id="IPR000629">
    <property type="entry name" value="RNA-helicase_DEAD-box_CS"/>
</dbReference>
<dbReference type="CDD" id="cd00268">
    <property type="entry name" value="DEADc"/>
    <property type="match status" value="1"/>
</dbReference>
<dbReference type="InterPro" id="IPR050079">
    <property type="entry name" value="DEAD_box_RNA_helicase"/>
</dbReference>
<feature type="domain" description="Helicase C-terminal" evidence="9">
    <location>
        <begin position="239"/>
        <end position="379"/>
    </location>
</feature>
<dbReference type="InterPro" id="IPR011545">
    <property type="entry name" value="DEAD/DEAH_box_helicase_dom"/>
</dbReference>
<dbReference type="PANTHER" id="PTHR47959">
    <property type="entry name" value="ATP-DEPENDENT RNA HELICASE RHLE-RELATED"/>
    <property type="match status" value="1"/>
</dbReference>
<dbReference type="PROSITE" id="PS00039">
    <property type="entry name" value="DEAD_ATP_HELICASE"/>
    <property type="match status" value="1"/>
</dbReference>
<dbReference type="CDD" id="cd18787">
    <property type="entry name" value="SF2_C_DEAD"/>
    <property type="match status" value="1"/>
</dbReference>
<dbReference type="SMART" id="SM00487">
    <property type="entry name" value="DEXDc"/>
    <property type="match status" value="1"/>
</dbReference>
<organism evidence="11 12">
    <name type="scientific">Dyadobacter fermentans</name>
    <dbReference type="NCBI Taxonomy" id="94254"/>
    <lineage>
        <taxon>Bacteria</taxon>
        <taxon>Pseudomonadati</taxon>
        <taxon>Bacteroidota</taxon>
        <taxon>Cytophagia</taxon>
        <taxon>Cytophagales</taxon>
        <taxon>Spirosomataceae</taxon>
        <taxon>Dyadobacter</taxon>
    </lineage>
</organism>
<dbReference type="PANTHER" id="PTHR47959:SF13">
    <property type="entry name" value="ATP-DEPENDENT RNA HELICASE RHLE"/>
    <property type="match status" value="1"/>
</dbReference>
<dbReference type="PROSITE" id="PS51194">
    <property type="entry name" value="HELICASE_CTER"/>
    <property type="match status" value="1"/>
</dbReference>
<evidence type="ECO:0000259" key="9">
    <source>
        <dbReference type="PROSITE" id="PS51194"/>
    </source>
</evidence>
<dbReference type="Pfam" id="PF00270">
    <property type="entry name" value="DEAD"/>
    <property type="match status" value="1"/>
</dbReference>
<keyword evidence="2 7" id="KW-0378">Hydrolase</keyword>
<protein>
    <submittedName>
        <fullName evidence="11">ATP-dependent RNA helicase RhlE</fullName>
        <ecNumber evidence="11">3.6.4.13</ecNumber>
    </submittedName>
</protein>
<reference evidence="11 12" key="1">
    <citation type="submission" date="2023-07" db="EMBL/GenBank/DDBJ databases">
        <title>Sorghum-associated microbial communities from plants grown in Nebraska, USA.</title>
        <authorList>
            <person name="Schachtman D."/>
        </authorList>
    </citation>
    <scope>NUCLEOTIDE SEQUENCE [LARGE SCALE GENOMIC DNA]</scope>
    <source>
        <strain evidence="11 12">BE57</strain>
    </source>
</reference>
<evidence type="ECO:0000256" key="7">
    <source>
        <dbReference type="RuleBase" id="RU000492"/>
    </source>
</evidence>
<evidence type="ECO:0000313" key="11">
    <source>
        <dbReference type="EMBL" id="MDR6804098.1"/>
    </source>
</evidence>
<keyword evidence="12" id="KW-1185">Reference proteome</keyword>
<keyword evidence="3 7" id="KW-0347">Helicase</keyword>
<dbReference type="Pfam" id="PF00271">
    <property type="entry name" value="Helicase_C"/>
    <property type="match status" value="1"/>
</dbReference>
<evidence type="ECO:0000256" key="2">
    <source>
        <dbReference type="ARBA" id="ARBA00022801"/>
    </source>
</evidence>
<dbReference type="Gene3D" id="3.40.50.300">
    <property type="entry name" value="P-loop containing nucleotide triphosphate hydrolases"/>
    <property type="match status" value="2"/>
</dbReference>
<dbReference type="InterPro" id="IPR014001">
    <property type="entry name" value="Helicase_ATP-bd"/>
</dbReference>
<keyword evidence="4 7" id="KW-0067">ATP-binding</keyword>
<keyword evidence="1 7" id="KW-0547">Nucleotide-binding</keyword>
<dbReference type="RefSeq" id="WP_309981436.1">
    <property type="nucleotide sequence ID" value="NZ_JAHXBN020000001.1"/>
</dbReference>
<evidence type="ECO:0000256" key="6">
    <source>
        <dbReference type="PROSITE-ProRule" id="PRU00552"/>
    </source>
</evidence>
<feature type="domain" description="Helicase ATP-binding" evidence="8">
    <location>
        <begin position="32"/>
        <end position="208"/>
    </location>
</feature>
<dbReference type="InterPro" id="IPR044742">
    <property type="entry name" value="DEAD/DEAH_RhlB"/>
</dbReference>
<gene>
    <name evidence="11" type="ORF">J2W84_001135</name>
</gene>
<evidence type="ECO:0000256" key="1">
    <source>
        <dbReference type="ARBA" id="ARBA00022741"/>
    </source>
</evidence>
<dbReference type="SMART" id="SM00490">
    <property type="entry name" value="HELICc"/>
    <property type="match status" value="1"/>
</dbReference>
<dbReference type="GO" id="GO:0003724">
    <property type="term" value="F:RNA helicase activity"/>
    <property type="evidence" value="ECO:0007669"/>
    <property type="project" value="UniProtKB-EC"/>
</dbReference>
<dbReference type="PROSITE" id="PS51195">
    <property type="entry name" value="Q_MOTIF"/>
    <property type="match status" value="1"/>
</dbReference>